<reference evidence="5" key="1">
    <citation type="journal article" date="2019" name="Int. J. Syst. Evol. Microbiol.">
        <title>The Global Catalogue of Microorganisms (GCM) 10K type strain sequencing project: providing services to taxonomists for standard genome sequencing and annotation.</title>
        <authorList>
            <consortium name="The Broad Institute Genomics Platform"/>
            <consortium name="The Broad Institute Genome Sequencing Center for Infectious Disease"/>
            <person name="Wu L."/>
            <person name="Ma J."/>
        </authorList>
    </citation>
    <scope>NUCLEOTIDE SEQUENCE [LARGE SCALE GENOMIC DNA]</scope>
    <source>
        <strain evidence="5">CGMCC 4.1469</strain>
    </source>
</reference>
<evidence type="ECO:0000256" key="1">
    <source>
        <dbReference type="SAM" id="MobiDB-lite"/>
    </source>
</evidence>
<evidence type="ECO:0000259" key="3">
    <source>
        <dbReference type="Pfam" id="PF07853"/>
    </source>
</evidence>
<evidence type="ECO:0000313" key="4">
    <source>
        <dbReference type="EMBL" id="MFC5888161.1"/>
    </source>
</evidence>
<dbReference type="RefSeq" id="WP_313766828.1">
    <property type="nucleotide sequence ID" value="NZ_BAAAVH010000014.1"/>
</dbReference>
<feature type="region of interest" description="Disordered" evidence="1">
    <location>
        <begin position="1"/>
        <end position="23"/>
    </location>
</feature>
<dbReference type="InterPro" id="IPR012867">
    <property type="entry name" value="DUF1648"/>
</dbReference>
<feature type="transmembrane region" description="Helical" evidence="2">
    <location>
        <begin position="142"/>
        <end position="160"/>
    </location>
</feature>
<name>A0ABW1F214_9ACTN</name>
<gene>
    <name evidence="4" type="ORF">ACFP0N_24670</name>
</gene>
<keyword evidence="2" id="KW-0812">Transmembrane</keyword>
<feature type="transmembrane region" description="Helical" evidence="2">
    <location>
        <begin position="102"/>
        <end position="122"/>
    </location>
</feature>
<feature type="transmembrane region" description="Helical" evidence="2">
    <location>
        <begin position="70"/>
        <end position="90"/>
    </location>
</feature>
<organism evidence="4 5">
    <name type="scientific">Kitasatospora aburaviensis</name>
    <dbReference type="NCBI Taxonomy" id="67265"/>
    <lineage>
        <taxon>Bacteria</taxon>
        <taxon>Bacillati</taxon>
        <taxon>Actinomycetota</taxon>
        <taxon>Actinomycetes</taxon>
        <taxon>Kitasatosporales</taxon>
        <taxon>Streptomycetaceae</taxon>
        <taxon>Kitasatospora</taxon>
    </lineage>
</organism>
<evidence type="ECO:0000313" key="5">
    <source>
        <dbReference type="Proteomes" id="UP001596067"/>
    </source>
</evidence>
<dbReference type="Proteomes" id="UP001596067">
    <property type="component" value="Unassembled WGS sequence"/>
</dbReference>
<feature type="transmembrane region" description="Helical" evidence="2">
    <location>
        <begin position="202"/>
        <end position="223"/>
    </location>
</feature>
<sequence>MTSGGNEVPGGRPGERRSAARTSTGRSVALGAAGVLAALLALPLVAAGRLPERLATHWSGSGGPDGSMPFWAATLGPAALWAALLLSLALTARVLGPSVRRLWYATALPSAGVLLIGAQASIVHANLDRADWTAAGDVGLDVALVLLAAAAAGLLGQLVARRTAAPADTAAGAAAAGPSSGPQLTLPDGERFAWLSRTVNPWLRLTATVSGTAAAALAIAAAAGLADGLWAAVAPLAVVALATLGCSAVQAVVSPKGLEVSFGPFGWPVRRWPLEQIESARAEERTPAQVGGWGYRLSGLGTTVMLRGGPCLVVRPRAGAEFAVSLDDAERGAALLNSLAARRSSTA</sequence>
<accession>A0ABW1F214</accession>
<keyword evidence="5" id="KW-1185">Reference proteome</keyword>
<dbReference type="Pfam" id="PF07853">
    <property type="entry name" value="DUF1648"/>
    <property type="match status" value="1"/>
</dbReference>
<feature type="domain" description="DUF1648" evidence="3">
    <location>
        <begin position="35"/>
        <end position="78"/>
    </location>
</feature>
<proteinExistence type="predicted"/>
<dbReference type="EMBL" id="JBHSOD010000036">
    <property type="protein sequence ID" value="MFC5888161.1"/>
    <property type="molecule type" value="Genomic_DNA"/>
</dbReference>
<keyword evidence="2" id="KW-1133">Transmembrane helix</keyword>
<feature type="transmembrane region" description="Helical" evidence="2">
    <location>
        <begin position="229"/>
        <end position="253"/>
    </location>
</feature>
<comment type="caution">
    <text evidence="4">The sequence shown here is derived from an EMBL/GenBank/DDBJ whole genome shotgun (WGS) entry which is preliminary data.</text>
</comment>
<evidence type="ECO:0000256" key="2">
    <source>
        <dbReference type="SAM" id="Phobius"/>
    </source>
</evidence>
<keyword evidence="2" id="KW-0472">Membrane</keyword>
<protein>
    <submittedName>
        <fullName evidence="4">DUF1648 domain-containing protein</fullName>
    </submittedName>
</protein>
<feature type="transmembrane region" description="Helical" evidence="2">
    <location>
        <begin position="27"/>
        <end position="50"/>
    </location>
</feature>